<evidence type="ECO:0000259" key="1">
    <source>
        <dbReference type="Pfam" id="PF11160"/>
    </source>
</evidence>
<accession>A0ABV6ATT2</accession>
<organism evidence="2 3">
    <name type="scientific">Deinococcus oregonensis</name>
    <dbReference type="NCBI Taxonomy" id="1805970"/>
    <lineage>
        <taxon>Bacteria</taxon>
        <taxon>Thermotogati</taxon>
        <taxon>Deinococcota</taxon>
        <taxon>Deinococci</taxon>
        <taxon>Deinococcales</taxon>
        <taxon>Deinococcaceae</taxon>
        <taxon>Deinococcus</taxon>
    </lineage>
</organism>
<dbReference type="EMBL" id="JBHLYR010000010">
    <property type="protein sequence ID" value="MFB9990914.1"/>
    <property type="molecule type" value="Genomic_DNA"/>
</dbReference>
<comment type="caution">
    <text evidence="2">The sequence shown here is derived from an EMBL/GenBank/DDBJ whole genome shotgun (WGS) entry which is preliminary data.</text>
</comment>
<dbReference type="RefSeq" id="WP_380005333.1">
    <property type="nucleotide sequence ID" value="NZ_JBHLYR010000010.1"/>
</dbReference>
<evidence type="ECO:0000313" key="2">
    <source>
        <dbReference type="EMBL" id="MFB9990914.1"/>
    </source>
</evidence>
<dbReference type="Gene3D" id="2.30.30.1060">
    <property type="match status" value="1"/>
</dbReference>
<dbReference type="Pfam" id="PF11160">
    <property type="entry name" value="Hva1_TUDOR"/>
    <property type="match status" value="1"/>
</dbReference>
<dbReference type="Proteomes" id="UP001589733">
    <property type="component" value="Unassembled WGS sequence"/>
</dbReference>
<reference evidence="2 3" key="1">
    <citation type="submission" date="2024-09" db="EMBL/GenBank/DDBJ databases">
        <authorList>
            <person name="Sun Q."/>
            <person name="Mori K."/>
        </authorList>
    </citation>
    <scope>NUCLEOTIDE SEQUENCE [LARGE SCALE GENOMIC DNA]</scope>
    <source>
        <strain evidence="2 3">JCM 13503</strain>
    </source>
</reference>
<name>A0ABV6ATT2_9DEIO</name>
<evidence type="ECO:0000313" key="3">
    <source>
        <dbReference type="Proteomes" id="UP001589733"/>
    </source>
</evidence>
<feature type="domain" description="Hypervirulence associated protein TUDOR" evidence="1">
    <location>
        <begin position="6"/>
        <end position="63"/>
    </location>
</feature>
<sequence length="66" mass="7308">MAFKIGDRVKWNSHGGEAHGKIVRVAHEDGEVGGFQYRASREDPRYIVELEDGKQAAHTESALTKA</sequence>
<gene>
    <name evidence="2" type="ORF">ACFFLM_02815</name>
</gene>
<dbReference type="InterPro" id="IPR021331">
    <property type="entry name" value="Hva1_TUDOR"/>
</dbReference>
<proteinExistence type="predicted"/>
<protein>
    <submittedName>
        <fullName evidence="2">DUF2945 domain-containing protein</fullName>
    </submittedName>
</protein>
<keyword evidence="3" id="KW-1185">Reference proteome</keyword>